<dbReference type="RefSeq" id="WP_381611993.1">
    <property type="nucleotide sequence ID" value="NZ_JBHTEB010000001.1"/>
</dbReference>
<evidence type="ECO:0000259" key="8">
    <source>
        <dbReference type="PROSITE" id="PS50075"/>
    </source>
</evidence>
<evidence type="ECO:0000256" key="4">
    <source>
        <dbReference type="ARBA" id="ARBA00022832"/>
    </source>
</evidence>
<comment type="caution">
    <text evidence="9">The sequence shown here is derived from an EMBL/GenBank/DDBJ whole genome shotgun (WGS) entry which is preliminary data.</text>
</comment>
<keyword evidence="7" id="KW-0963">Cytoplasm</keyword>
<evidence type="ECO:0000313" key="9">
    <source>
        <dbReference type="EMBL" id="MFD0317024.1"/>
    </source>
</evidence>
<keyword evidence="1 7" id="KW-0596">Phosphopantetheine</keyword>
<evidence type="ECO:0000256" key="1">
    <source>
        <dbReference type="ARBA" id="ARBA00022450"/>
    </source>
</evidence>
<sequence length="95" mass="10464">MTSTPLTVDERQLFDEVRALLTATVEDLTAEEIQPDSDLKDDLGVDSLARLELVAAIEDHWQIKVPMEEAEELTTVREIVAHLRATVPAPAGEPS</sequence>
<evidence type="ECO:0000256" key="5">
    <source>
        <dbReference type="ARBA" id="ARBA00023098"/>
    </source>
</evidence>
<keyword evidence="5 7" id="KW-0443">Lipid metabolism</keyword>
<comment type="subcellular location">
    <subcellularLocation>
        <location evidence="7">Cytoplasm</location>
    </subcellularLocation>
</comment>
<reference evidence="10" key="1">
    <citation type="journal article" date="2019" name="Int. J. Syst. Evol. Microbiol.">
        <title>The Global Catalogue of Microorganisms (GCM) 10K type strain sequencing project: providing services to taxonomists for standard genome sequencing and annotation.</title>
        <authorList>
            <consortium name="The Broad Institute Genomics Platform"/>
            <consortium name="The Broad Institute Genome Sequencing Center for Infectious Disease"/>
            <person name="Wu L."/>
            <person name="Ma J."/>
        </authorList>
    </citation>
    <scope>NUCLEOTIDE SEQUENCE [LARGE SCALE GENOMIC DNA]</scope>
    <source>
        <strain evidence="10">CGMCC 4.7400</strain>
    </source>
</reference>
<evidence type="ECO:0000256" key="3">
    <source>
        <dbReference type="ARBA" id="ARBA00022553"/>
    </source>
</evidence>
<comment type="function">
    <text evidence="7">Carrier of the growing fatty acid chain in fatty acid biosynthesis.</text>
</comment>
<gene>
    <name evidence="7" type="primary">acpP</name>
    <name evidence="9" type="ORF">ACFQZ6_22965</name>
</gene>
<protein>
    <recommendedName>
        <fullName evidence="7">Acyl carrier protein</fullName>
        <shortName evidence="7">ACP</shortName>
    </recommendedName>
</protein>
<accession>A0ABW2WHK3</accession>
<feature type="domain" description="Carrier" evidence="8">
    <location>
        <begin position="11"/>
        <end position="87"/>
    </location>
</feature>
<organism evidence="9 10">
    <name type="scientific">Streptomyces flavalbus</name>
    <dbReference type="NCBI Taxonomy" id="2665155"/>
    <lineage>
        <taxon>Bacteria</taxon>
        <taxon>Bacillati</taxon>
        <taxon>Actinomycetota</taxon>
        <taxon>Actinomycetes</taxon>
        <taxon>Kitasatosporales</taxon>
        <taxon>Streptomycetaceae</taxon>
        <taxon>Streptomyces</taxon>
    </lineage>
</organism>
<comment type="PTM">
    <text evidence="7">4'-phosphopantetheine is transferred from CoA to a specific serine of apo-ACP by AcpS. This modification is essential for activity because fatty acids are bound in thioester linkage to the sulfhydryl of the prosthetic group.</text>
</comment>
<dbReference type="SUPFAM" id="SSF47336">
    <property type="entry name" value="ACP-like"/>
    <property type="match status" value="1"/>
</dbReference>
<proteinExistence type="inferred from homology"/>
<dbReference type="PANTHER" id="PTHR20863">
    <property type="entry name" value="ACYL CARRIER PROTEIN"/>
    <property type="match status" value="1"/>
</dbReference>
<dbReference type="InterPro" id="IPR003231">
    <property type="entry name" value="ACP"/>
</dbReference>
<evidence type="ECO:0000313" key="10">
    <source>
        <dbReference type="Proteomes" id="UP001597023"/>
    </source>
</evidence>
<comment type="similarity">
    <text evidence="7">Belongs to the acyl carrier protein (ACP) family.</text>
</comment>
<evidence type="ECO:0000256" key="2">
    <source>
        <dbReference type="ARBA" id="ARBA00022516"/>
    </source>
</evidence>
<dbReference type="Gene3D" id="1.10.1200.10">
    <property type="entry name" value="ACP-like"/>
    <property type="match status" value="1"/>
</dbReference>
<keyword evidence="2 7" id="KW-0444">Lipid biosynthesis</keyword>
<dbReference type="PANTHER" id="PTHR20863:SF76">
    <property type="entry name" value="CARRIER DOMAIN-CONTAINING PROTEIN"/>
    <property type="match status" value="1"/>
</dbReference>
<dbReference type="InterPro" id="IPR009081">
    <property type="entry name" value="PP-bd_ACP"/>
</dbReference>
<comment type="pathway">
    <text evidence="7">Lipid metabolism; fatty acid biosynthesis.</text>
</comment>
<keyword evidence="10" id="KW-1185">Reference proteome</keyword>
<evidence type="ECO:0000256" key="6">
    <source>
        <dbReference type="ARBA" id="ARBA00023160"/>
    </source>
</evidence>
<dbReference type="PROSITE" id="PS50075">
    <property type="entry name" value="CARRIER"/>
    <property type="match status" value="1"/>
</dbReference>
<keyword evidence="4 7" id="KW-0276">Fatty acid metabolism</keyword>
<name>A0ABW2WHK3_9ACTN</name>
<dbReference type="Pfam" id="PF00550">
    <property type="entry name" value="PP-binding"/>
    <property type="match status" value="1"/>
</dbReference>
<dbReference type="InterPro" id="IPR036736">
    <property type="entry name" value="ACP-like_sf"/>
</dbReference>
<dbReference type="EMBL" id="JBHTEB010000001">
    <property type="protein sequence ID" value="MFD0317024.1"/>
    <property type="molecule type" value="Genomic_DNA"/>
</dbReference>
<keyword evidence="6 7" id="KW-0275">Fatty acid biosynthesis</keyword>
<evidence type="ECO:0000256" key="7">
    <source>
        <dbReference type="HAMAP-Rule" id="MF_01217"/>
    </source>
</evidence>
<dbReference type="Proteomes" id="UP001597023">
    <property type="component" value="Unassembled WGS sequence"/>
</dbReference>
<keyword evidence="3 7" id="KW-0597">Phosphoprotein</keyword>
<dbReference type="HAMAP" id="MF_01217">
    <property type="entry name" value="Acyl_carrier"/>
    <property type="match status" value="1"/>
</dbReference>
<feature type="modified residue" description="O-(pantetheine 4'-phosphoryl)serine" evidence="7">
    <location>
        <position position="47"/>
    </location>
</feature>